<reference evidence="2" key="2">
    <citation type="submission" date="2015-03" db="UniProtKB">
        <authorList>
            <consortium name="EnsemblPlants"/>
        </authorList>
    </citation>
    <scope>IDENTIFICATION</scope>
</reference>
<evidence type="ECO:0000313" key="2">
    <source>
        <dbReference type="EnsemblPlants" id="Bo4g025390.1"/>
    </source>
</evidence>
<dbReference type="HOGENOM" id="CLU_1391960_0_0_1"/>
<dbReference type="AlphaFoldDB" id="A0A0D3BQB1"/>
<accession>A0A0D3BQB1</accession>
<keyword evidence="3" id="KW-1185">Reference proteome</keyword>
<reference evidence="2 3" key="1">
    <citation type="journal article" date="2014" name="Genome Biol.">
        <title>Transcriptome and methylome profiling reveals relics of genome dominance in the mesopolyploid Brassica oleracea.</title>
        <authorList>
            <person name="Parkin I.A."/>
            <person name="Koh C."/>
            <person name="Tang H."/>
            <person name="Robinson S.J."/>
            <person name="Kagale S."/>
            <person name="Clarke W.E."/>
            <person name="Town C.D."/>
            <person name="Nixon J."/>
            <person name="Krishnakumar V."/>
            <person name="Bidwell S.L."/>
            <person name="Denoeud F."/>
            <person name="Belcram H."/>
            <person name="Links M.G."/>
            <person name="Just J."/>
            <person name="Clarke C."/>
            <person name="Bender T."/>
            <person name="Huebert T."/>
            <person name="Mason A.S."/>
            <person name="Pires J.C."/>
            <person name="Barker G."/>
            <person name="Moore J."/>
            <person name="Walley P.G."/>
            <person name="Manoli S."/>
            <person name="Batley J."/>
            <person name="Edwards D."/>
            <person name="Nelson M.N."/>
            <person name="Wang X."/>
            <person name="Paterson A.H."/>
            <person name="King G."/>
            <person name="Bancroft I."/>
            <person name="Chalhoub B."/>
            <person name="Sharpe A.G."/>
        </authorList>
    </citation>
    <scope>NUCLEOTIDE SEQUENCE</scope>
    <source>
        <strain evidence="2 3">cv. TO1000</strain>
    </source>
</reference>
<name>A0A0D3BQB1_BRAOL</name>
<evidence type="ECO:0000256" key="1">
    <source>
        <dbReference type="SAM" id="MobiDB-lite"/>
    </source>
</evidence>
<evidence type="ECO:0000313" key="3">
    <source>
        <dbReference type="Proteomes" id="UP000032141"/>
    </source>
</evidence>
<feature type="compositionally biased region" description="Basic residues" evidence="1">
    <location>
        <begin position="138"/>
        <end position="148"/>
    </location>
</feature>
<dbReference type="EnsemblPlants" id="Bo4g025390.1">
    <property type="protein sequence ID" value="Bo4g025390.1"/>
    <property type="gene ID" value="Bo4g025390"/>
</dbReference>
<feature type="compositionally biased region" description="Basic residues" evidence="1">
    <location>
        <begin position="7"/>
        <end position="17"/>
    </location>
</feature>
<proteinExistence type="predicted"/>
<protein>
    <submittedName>
        <fullName evidence="2">Uncharacterized protein</fullName>
    </submittedName>
</protein>
<feature type="region of interest" description="Disordered" evidence="1">
    <location>
        <begin position="132"/>
        <end position="175"/>
    </location>
</feature>
<dbReference type="Proteomes" id="UP000032141">
    <property type="component" value="Chromosome C4"/>
</dbReference>
<organism evidence="2 3">
    <name type="scientific">Brassica oleracea var. oleracea</name>
    <dbReference type="NCBI Taxonomy" id="109376"/>
    <lineage>
        <taxon>Eukaryota</taxon>
        <taxon>Viridiplantae</taxon>
        <taxon>Streptophyta</taxon>
        <taxon>Embryophyta</taxon>
        <taxon>Tracheophyta</taxon>
        <taxon>Spermatophyta</taxon>
        <taxon>Magnoliopsida</taxon>
        <taxon>eudicotyledons</taxon>
        <taxon>Gunneridae</taxon>
        <taxon>Pentapetalae</taxon>
        <taxon>rosids</taxon>
        <taxon>malvids</taxon>
        <taxon>Brassicales</taxon>
        <taxon>Brassicaceae</taxon>
        <taxon>Brassiceae</taxon>
        <taxon>Brassica</taxon>
    </lineage>
</organism>
<feature type="region of interest" description="Disordered" evidence="1">
    <location>
        <begin position="1"/>
        <end position="37"/>
    </location>
</feature>
<dbReference type="Gramene" id="Bo4g025390.1">
    <property type="protein sequence ID" value="Bo4g025390.1"/>
    <property type="gene ID" value="Bo4g025390"/>
</dbReference>
<sequence>MAEKKKQQPKKGSRGKGLKKDGTAFDSLNDQTPKSGYSSSSKFFFFPASSQKVYNRNIYLFVHPVTASNSIYKYRPSLPFTAHLKQFSQTYDLLEATYSDGEFSLQGSTLQVQRTVRDYMFLDTLDSYRKEMAEKKKQQPKKGSRGKGLKKDGTAFDSLNDQTPKSEKYAGVQYSKTSYNEGEPLHICNITDKRKR</sequence>